<sequence>MLEEEKLQREDRKRRELLEQGYEQYRHINFNRGRNTVPVDLFFNVNPEIRLEQFKPKPESHAPFAIARGYKTLHGNDVKILRLTDETTSEPGSGELPQKVILVDEVSDQHFQDDLEIINDIDPDLQPNPAETYPKEIPRIPDEMQQGASWLQMPSINSVDSLIEQREEKEKGGRKTSEIPLLVYETTPSPVNIETSENITLSSVLNLTTNSTATNMFTVRPEFATPLLSVISDLVRDEYDWEDKGEWRSGKSPASKKRSSGILGWRGVFRKHKRMGVQQHQEFPRGDMLNEKKFAVLNPVREKEQPLTQNSR</sequence>
<comment type="caution">
    <text evidence="1">The sequence shown here is derived from an EMBL/GenBank/DDBJ whole genome shotgun (WGS) entry which is preliminary data.</text>
</comment>
<dbReference type="Proteomes" id="UP001176961">
    <property type="component" value="Unassembled WGS sequence"/>
</dbReference>
<gene>
    <name evidence="1" type="ORF">CYNAS_LOCUS17691</name>
</gene>
<evidence type="ECO:0000313" key="1">
    <source>
        <dbReference type="EMBL" id="CAJ0605708.1"/>
    </source>
</evidence>
<name>A0AA36H8Y4_CYLNA</name>
<dbReference type="AlphaFoldDB" id="A0AA36H8Y4"/>
<protein>
    <submittedName>
        <fullName evidence="1">Uncharacterized protein</fullName>
    </submittedName>
</protein>
<accession>A0AA36H8Y4</accession>
<organism evidence="1 2">
    <name type="scientific">Cylicocyclus nassatus</name>
    <name type="common">Nematode worm</name>
    <dbReference type="NCBI Taxonomy" id="53992"/>
    <lineage>
        <taxon>Eukaryota</taxon>
        <taxon>Metazoa</taxon>
        <taxon>Ecdysozoa</taxon>
        <taxon>Nematoda</taxon>
        <taxon>Chromadorea</taxon>
        <taxon>Rhabditida</taxon>
        <taxon>Rhabditina</taxon>
        <taxon>Rhabditomorpha</taxon>
        <taxon>Strongyloidea</taxon>
        <taxon>Strongylidae</taxon>
        <taxon>Cylicocyclus</taxon>
    </lineage>
</organism>
<keyword evidence="2" id="KW-1185">Reference proteome</keyword>
<reference evidence="1" key="1">
    <citation type="submission" date="2023-07" db="EMBL/GenBank/DDBJ databases">
        <authorList>
            <consortium name="CYATHOMIX"/>
        </authorList>
    </citation>
    <scope>NUCLEOTIDE SEQUENCE</scope>
    <source>
        <strain evidence="1">N/A</strain>
    </source>
</reference>
<proteinExistence type="predicted"/>
<evidence type="ECO:0000313" key="2">
    <source>
        <dbReference type="Proteomes" id="UP001176961"/>
    </source>
</evidence>
<dbReference type="EMBL" id="CATQJL010000316">
    <property type="protein sequence ID" value="CAJ0605708.1"/>
    <property type="molecule type" value="Genomic_DNA"/>
</dbReference>